<gene>
    <name evidence="1" type="ORF">RCL2_002602200</name>
</gene>
<comment type="caution">
    <text evidence="1">The sequence shown here is derived from an EMBL/GenBank/DDBJ whole genome shotgun (WGS) entry which is preliminary data.</text>
</comment>
<organism evidence="1 2">
    <name type="scientific">Rhizophagus clarus</name>
    <dbReference type="NCBI Taxonomy" id="94130"/>
    <lineage>
        <taxon>Eukaryota</taxon>
        <taxon>Fungi</taxon>
        <taxon>Fungi incertae sedis</taxon>
        <taxon>Mucoromycota</taxon>
        <taxon>Glomeromycotina</taxon>
        <taxon>Glomeromycetes</taxon>
        <taxon>Glomerales</taxon>
        <taxon>Glomeraceae</taxon>
        <taxon>Rhizophagus</taxon>
    </lineage>
</organism>
<protein>
    <submittedName>
        <fullName evidence="1">Uncharacterized protein</fullName>
    </submittedName>
</protein>
<accession>A0A8H3M5P4</accession>
<evidence type="ECO:0000313" key="2">
    <source>
        <dbReference type="Proteomes" id="UP000615446"/>
    </source>
</evidence>
<sequence>MAHDVSVCIKRYCLDTKNVSGISIFYINLKKCRLIQKYTVYIYRLEEAIAIIPNDDKPSINGQEKNSFASDKYVSSIRAIYSIFCWERFQSRIDSIFERTDIVA</sequence>
<proteinExistence type="predicted"/>
<dbReference type="EMBL" id="BLAL01000281">
    <property type="protein sequence ID" value="GES99519.1"/>
    <property type="molecule type" value="Genomic_DNA"/>
</dbReference>
<evidence type="ECO:0000313" key="1">
    <source>
        <dbReference type="EMBL" id="GES99519.1"/>
    </source>
</evidence>
<reference evidence="1" key="1">
    <citation type="submission" date="2019-10" db="EMBL/GenBank/DDBJ databases">
        <title>Conservation and host-specific expression of non-tandemly repeated heterogenous ribosome RNA gene in arbuscular mycorrhizal fungi.</title>
        <authorList>
            <person name="Maeda T."/>
            <person name="Kobayashi Y."/>
            <person name="Nakagawa T."/>
            <person name="Ezawa T."/>
            <person name="Yamaguchi K."/>
            <person name="Bino T."/>
            <person name="Nishimoto Y."/>
            <person name="Shigenobu S."/>
            <person name="Kawaguchi M."/>
        </authorList>
    </citation>
    <scope>NUCLEOTIDE SEQUENCE</scope>
    <source>
        <strain evidence="1">HR1</strain>
    </source>
</reference>
<dbReference type="AlphaFoldDB" id="A0A8H3M5P4"/>
<name>A0A8H3M5P4_9GLOM</name>
<dbReference type="Proteomes" id="UP000615446">
    <property type="component" value="Unassembled WGS sequence"/>
</dbReference>